<dbReference type="Pfam" id="PF03780">
    <property type="entry name" value="Asp23"/>
    <property type="match status" value="1"/>
</dbReference>
<organism evidence="3 4">
    <name type="scientific">Candidatus Ornithomonoglobus intestinigallinarum</name>
    <dbReference type="NCBI Taxonomy" id="2840894"/>
    <lineage>
        <taxon>Bacteria</taxon>
        <taxon>Bacillati</taxon>
        <taxon>Bacillota</taxon>
        <taxon>Clostridia</taxon>
        <taxon>Candidatus Ornithomonoglobus</taxon>
    </lineage>
</organism>
<reference evidence="3" key="2">
    <citation type="journal article" date="2021" name="PeerJ">
        <title>Extensive microbial diversity within the chicken gut microbiome revealed by metagenomics and culture.</title>
        <authorList>
            <person name="Gilroy R."/>
            <person name="Ravi A."/>
            <person name="Getino M."/>
            <person name="Pursley I."/>
            <person name="Horton D.L."/>
            <person name="Alikhan N.F."/>
            <person name="Baker D."/>
            <person name="Gharbi K."/>
            <person name="Hall N."/>
            <person name="Watson M."/>
            <person name="Adriaenssens E.M."/>
            <person name="Foster-Nyarko E."/>
            <person name="Jarju S."/>
            <person name="Secka A."/>
            <person name="Antonio M."/>
            <person name="Oren A."/>
            <person name="Chaudhuri R.R."/>
            <person name="La Ragione R."/>
            <person name="Hildebrand F."/>
            <person name="Pallen M.J."/>
        </authorList>
    </citation>
    <scope>NUCLEOTIDE SEQUENCE</scope>
    <source>
        <strain evidence="3">CHK181-108</strain>
    </source>
</reference>
<dbReference type="EMBL" id="DVLU01000015">
    <property type="protein sequence ID" value="HIT84624.1"/>
    <property type="molecule type" value="Genomic_DNA"/>
</dbReference>
<protein>
    <submittedName>
        <fullName evidence="3">Asp23/Gls24 family envelope stress response protein</fullName>
    </submittedName>
</protein>
<reference evidence="3" key="1">
    <citation type="submission" date="2020-10" db="EMBL/GenBank/DDBJ databases">
        <authorList>
            <person name="Gilroy R."/>
        </authorList>
    </citation>
    <scope>NUCLEOTIDE SEQUENCE</scope>
    <source>
        <strain evidence="3">CHK181-108</strain>
    </source>
</reference>
<proteinExistence type="inferred from homology"/>
<evidence type="ECO:0000256" key="2">
    <source>
        <dbReference type="SAM" id="MobiDB-lite"/>
    </source>
</evidence>
<dbReference type="InterPro" id="IPR005531">
    <property type="entry name" value="Asp23"/>
</dbReference>
<name>A0A9D1H3N3_9FIRM</name>
<dbReference type="Proteomes" id="UP000824165">
    <property type="component" value="Unassembled WGS sequence"/>
</dbReference>
<evidence type="ECO:0000313" key="4">
    <source>
        <dbReference type="Proteomes" id="UP000824165"/>
    </source>
</evidence>
<dbReference type="AlphaFoldDB" id="A0A9D1H3N3"/>
<feature type="region of interest" description="Disordered" evidence="2">
    <location>
        <begin position="1"/>
        <end position="23"/>
    </location>
</feature>
<accession>A0A9D1H3N3</accession>
<comment type="caution">
    <text evidence="3">The sequence shown here is derived from an EMBL/GenBank/DDBJ whole genome shotgun (WGS) entry which is preliminary data.</text>
</comment>
<comment type="similarity">
    <text evidence="1">Belongs to the asp23 family.</text>
</comment>
<evidence type="ECO:0000313" key="3">
    <source>
        <dbReference type="EMBL" id="HIT84624.1"/>
    </source>
</evidence>
<evidence type="ECO:0000256" key="1">
    <source>
        <dbReference type="ARBA" id="ARBA00005721"/>
    </source>
</evidence>
<gene>
    <name evidence="3" type="ORF">IAA60_01835</name>
</gene>
<dbReference type="PANTHER" id="PTHR34297">
    <property type="entry name" value="HYPOTHETICAL CYTOSOLIC PROTEIN-RELATED"/>
    <property type="match status" value="1"/>
</dbReference>
<sequence>MEENIKNTETSEEEVEVKSAAPEEEQEIGNIKISVDVVSTIAGIAASQTKGVAGMYSSFAGGIAEKLGAKKSPSKGVKVDMAEKSVKIDLYIVVEYGVRIPELAWELQEDVKNNVETMTGLEVEKVNIHIEGVSFASEETEEIAAEATAEEALPEGE</sequence>